<feature type="transmembrane region" description="Helical" evidence="1">
    <location>
        <begin position="20"/>
        <end position="41"/>
    </location>
</feature>
<dbReference type="EMBL" id="JACHMH010000001">
    <property type="protein sequence ID" value="MBB4679115.1"/>
    <property type="molecule type" value="Genomic_DNA"/>
</dbReference>
<feature type="transmembrane region" description="Helical" evidence="1">
    <location>
        <begin position="83"/>
        <end position="101"/>
    </location>
</feature>
<keyword evidence="3" id="KW-1185">Reference proteome</keyword>
<organism evidence="2 3">
    <name type="scientific">Crossiella cryophila</name>
    <dbReference type="NCBI Taxonomy" id="43355"/>
    <lineage>
        <taxon>Bacteria</taxon>
        <taxon>Bacillati</taxon>
        <taxon>Actinomycetota</taxon>
        <taxon>Actinomycetes</taxon>
        <taxon>Pseudonocardiales</taxon>
        <taxon>Pseudonocardiaceae</taxon>
        <taxon>Crossiella</taxon>
    </lineage>
</organism>
<keyword evidence="1" id="KW-1133">Transmembrane helix</keyword>
<protein>
    <recommendedName>
        <fullName evidence="4">Integral membrane protein</fullName>
    </recommendedName>
</protein>
<keyword evidence="1" id="KW-0472">Membrane</keyword>
<gene>
    <name evidence="2" type="ORF">HNR67_005233</name>
</gene>
<dbReference type="RefSeq" id="WP_185004902.1">
    <property type="nucleotide sequence ID" value="NZ_BAAAUI010000048.1"/>
</dbReference>
<evidence type="ECO:0000313" key="3">
    <source>
        <dbReference type="Proteomes" id="UP000533598"/>
    </source>
</evidence>
<evidence type="ECO:0008006" key="4">
    <source>
        <dbReference type="Google" id="ProtNLM"/>
    </source>
</evidence>
<dbReference type="AlphaFoldDB" id="A0A7W7FVJ4"/>
<feature type="transmembrane region" description="Helical" evidence="1">
    <location>
        <begin position="47"/>
        <end position="71"/>
    </location>
</feature>
<reference evidence="2 3" key="1">
    <citation type="submission" date="2020-08" db="EMBL/GenBank/DDBJ databases">
        <title>Sequencing the genomes of 1000 actinobacteria strains.</title>
        <authorList>
            <person name="Klenk H.-P."/>
        </authorList>
    </citation>
    <scope>NUCLEOTIDE SEQUENCE [LARGE SCALE GENOMIC DNA]</scope>
    <source>
        <strain evidence="2 3">DSM 44230</strain>
    </source>
</reference>
<accession>A0A7W7FVJ4</accession>
<feature type="transmembrane region" description="Helical" evidence="1">
    <location>
        <begin position="107"/>
        <end position="129"/>
    </location>
</feature>
<proteinExistence type="predicted"/>
<sequence length="134" mass="13486">MTTQVSAATANPTGLLRLALRLDAVASGAMGVLLLLGSSFLAELLGLSAGLLLGAGVVLVVFAAGVATVGLRRQLSRVGAWEIVVINALWVVASVVVAAILPMTGLGVAFVLVQAAAVAVFAELQVVGLRRSAR</sequence>
<dbReference type="Proteomes" id="UP000533598">
    <property type="component" value="Unassembled WGS sequence"/>
</dbReference>
<evidence type="ECO:0000256" key="1">
    <source>
        <dbReference type="SAM" id="Phobius"/>
    </source>
</evidence>
<name>A0A7W7FVJ4_9PSEU</name>
<keyword evidence="1" id="KW-0812">Transmembrane</keyword>
<evidence type="ECO:0000313" key="2">
    <source>
        <dbReference type="EMBL" id="MBB4679115.1"/>
    </source>
</evidence>
<comment type="caution">
    <text evidence="2">The sequence shown here is derived from an EMBL/GenBank/DDBJ whole genome shotgun (WGS) entry which is preliminary data.</text>
</comment>